<evidence type="ECO:0000313" key="1">
    <source>
        <dbReference type="EMBL" id="KAK7315889.1"/>
    </source>
</evidence>
<accession>A0AAN9PZT8</accession>
<reference evidence="1 2" key="1">
    <citation type="submission" date="2024-01" db="EMBL/GenBank/DDBJ databases">
        <title>The genomes of 5 underutilized Papilionoideae crops provide insights into root nodulation and disease resistanc.</title>
        <authorList>
            <person name="Jiang F."/>
        </authorList>
    </citation>
    <scope>NUCLEOTIDE SEQUENCE [LARGE SCALE GENOMIC DNA]</scope>
    <source>
        <strain evidence="1">LVBAO_FW01</strain>
        <tissue evidence="1">Leaves</tissue>
    </source>
</reference>
<name>A0AAN9PZT8_CANGL</name>
<proteinExistence type="predicted"/>
<dbReference type="Proteomes" id="UP001367508">
    <property type="component" value="Unassembled WGS sequence"/>
</dbReference>
<gene>
    <name evidence="1" type="ORF">VNO77_34471</name>
</gene>
<dbReference type="EMBL" id="JAYMYQ010000008">
    <property type="protein sequence ID" value="KAK7315889.1"/>
    <property type="molecule type" value="Genomic_DNA"/>
</dbReference>
<protein>
    <submittedName>
        <fullName evidence="1">Uncharacterized protein</fullName>
    </submittedName>
</protein>
<evidence type="ECO:0000313" key="2">
    <source>
        <dbReference type="Proteomes" id="UP001367508"/>
    </source>
</evidence>
<organism evidence="1 2">
    <name type="scientific">Canavalia gladiata</name>
    <name type="common">Sword bean</name>
    <name type="synonym">Dolichos gladiatus</name>
    <dbReference type="NCBI Taxonomy" id="3824"/>
    <lineage>
        <taxon>Eukaryota</taxon>
        <taxon>Viridiplantae</taxon>
        <taxon>Streptophyta</taxon>
        <taxon>Embryophyta</taxon>
        <taxon>Tracheophyta</taxon>
        <taxon>Spermatophyta</taxon>
        <taxon>Magnoliopsida</taxon>
        <taxon>eudicotyledons</taxon>
        <taxon>Gunneridae</taxon>
        <taxon>Pentapetalae</taxon>
        <taxon>rosids</taxon>
        <taxon>fabids</taxon>
        <taxon>Fabales</taxon>
        <taxon>Fabaceae</taxon>
        <taxon>Papilionoideae</taxon>
        <taxon>50 kb inversion clade</taxon>
        <taxon>NPAAA clade</taxon>
        <taxon>indigoferoid/millettioid clade</taxon>
        <taxon>Phaseoleae</taxon>
        <taxon>Canavalia</taxon>
    </lineage>
</organism>
<keyword evidence="2" id="KW-1185">Reference proteome</keyword>
<dbReference type="AlphaFoldDB" id="A0AAN9PZT8"/>
<sequence length="213" mass="24178">MGAQEHLYLGSVIGIHGMYSRKSSVGYRATPSISNCYQQKWIEVGQEISLQGYLSNEFLTRWMVCTLESFVAFANSCQYEILVPLPLTSLFDPLDLHVDEIKGRDCDRMHPFLIPICTYWSGALVVPGQCEGFIGLFLGSKRIPLRSSIAGAIVFYPPELKKLQKDRSRSPLQLKFLTNALFRSIIPNYPWCYLALDRETEGRNVHAPRTLLN</sequence>
<comment type="caution">
    <text evidence="1">The sequence shown here is derived from an EMBL/GenBank/DDBJ whole genome shotgun (WGS) entry which is preliminary data.</text>
</comment>